<dbReference type="InterPro" id="IPR036047">
    <property type="entry name" value="F-box-like_dom_sf"/>
</dbReference>
<evidence type="ECO:0000313" key="3">
    <source>
        <dbReference type="Proteomes" id="UP000034164"/>
    </source>
</evidence>
<accession>A0A0G2HPM2</accession>
<reference evidence="3" key="1">
    <citation type="journal article" date="2015" name="PLoS Genet.">
        <title>The dynamic genome and transcriptome of the human fungal pathogen Blastomyces and close relative Emmonsia.</title>
        <authorList>
            <person name="Munoz J.F."/>
            <person name="Gauthier G.M."/>
            <person name="Desjardins C.A."/>
            <person name="Gallo J.E."/>
            <person name="Holder J."/>
            <person name="Sullivan T.D."/>
            <person name="Marty A.J."/>
            <person name="Carmen J.C."/>
            <person name="Chen Z."/>
            <person name="Ding L."/>
            <person name="Gujja S."/>
            <person name="Magrini V."/>
            <person name="Misas E."/>
            <person name="Mitreva M."/>
            <person name="Priest M."/>
            <person name="Saif S."/>
            <person name="Whiston E.A."/>
            <person name="Young S."/>
            <person name="Zeng Q."/>
            <person name="Goldman W.E."/>
            <person name="Mardis E.R."/>
            <person name="Taylor J.W."/>
            <person name="McEwen J.G."/>
            <person name="Clay O.K."/>
            <person name="Klein B.S."/>
            <person name="Cuomo C.A."/>
        </authorList>
    </citation>
    <scope>NUCLEOTIDE SEQUENCE [LARGE SCALE GENOMIC DNA]</scope>
    <source>
        <strain evidence="3">UAMH 3008</strain>
    </source>
</reference>
<evidence type="ECO:0000313" key="2">
    <source>
        <dbReference type="EMBL" id="KKZ60027.1"/>
    </source>
</evidence>
<gene>
    <name evidence="2" type="ORF">EMCG_05209</name>
</gene>
<name>A0A0G2HPM2_9EURO</name>
<dbReference type="Proteomes" id="UP000034164">
    <property type="component" value="Unassembled WGS sequence"/>
</dbReference>
<dbReference type="EMBL" id="LCZI01001610">
    <property type="protein sequence ID" value="KKZ60027.1"/>
    <property type="molecule type" value="Genomic_DNA"/>
</dbReference>
<feature type="region of interest" description="Disordered" evidence="1">
    <location>
        <begin position="46"/>
        <end position="103"/>
    </location>
</feature>
<feature type="compositionally biased region" description="Acidic residues" evidence="1">
    <location>
        <begin position="73"/>
        <end position="96"/>
    </location>
</feature>
<evidence type="ECO:0000256" key="1">
    <source>
        <dbReference type="SAM" id="MobiDB-lite"/>
    </source>
</evidence>
<evidence type="ECO:0008006" key="4">
    <source>
        <dbReference type="Google" id="ProtNLM"/>
    </source>
</evidence>
<protein>
    <recommendedName>
        <fullName evidence="4">F-box domain-containing protein</fullName>
    </recommendedName>
</protein>
<dbReference type="VEuPathDB" id="FungiDB:EMCG_05209"/>
<dbReference type="OrthoDB" id="9984533at2759"/>
<sequence>MGSFDIFCALCSGSLCHVDIGSKSKRQREVRQRFITEKIRELETLRGEHNNPNVSYESSEEQWEMAKETQEIQSEDEQELESEEEEEEEEEEDEDGGQSYDPDIVNAESTKWLRILHVLGYNPRAAGPSKAYISGEGMYFDYGGVEISLGDDPNSPQVINSVSCYGSRVLTAFPFHWCCFEILTRVLTGSTDIGKVDKDILYNVMLGLSPEYASRLAIYYGEIMGVDQFWESVPGEEYSVTHPTIIPGFEEALRKLISEKTFKVTSTSRLQLASKVKWDPFSKLPYDIIYSVLRFLPGDSTRAFMVASWAVYNATRHPTLWKQLMYWGMPWFWELHKLVDEHSTDLDYKNLYLWLDKATIPVYGMDGPFLGIANRRRIWGACTQLAEIYFSSFHQRDQTSDEDLNSVLQESQIMQLPMVKYPQPTMEVRTISKQWLRTLEEFDSRSAVLETLWTSDEYLMGLSVIFGTSRRVFGRAAATDGVIKRIILIGSDDWITGLVLYMPGMDLLDNHACTAVRGIEDEIISRFGILESPITENNEFSVHNVKLVPASERPFSQRLLWSPGVSLLESYTASPYGRRPMPIWNHPNIHVLSSNRTGDMSHGVPGDLVPYQPLIWALRDHEFQKLTQISAYVKTDITSSGPRECVLGLRVAYTRRYWEPKRYVGEFPGQDNEDVVQEAPDGEIRHFEIDGPNSEYVVGVDIAMGDSLKAIKEYSNMISSEPIGEEKYVLVIRIKMTGKFRVRQAEICLLGLRLLFGLLLDTRRFRRRL</sequence>
<dbReference type="SUPFAM" id="SSF81383">
    <property type="entry name" value="F-box domain"/>
    <property type="match status" value="1"/>
</dbReference>
<dbReference type="AlphaFoldDB" id="A0A0G2HPM2"/>
<proteinExistence type="predicted"/>
<organism evidence="2 3">
    <name type="scientific">[Emmonsia] crescens</name>
    <dbReference type="NCBI Taxonomy" id="73230"/>
    <lineage>
        <taxon>Eukaryota</taxon>
        <taxon>Fungi</taxon>
        <taxon>Dikarya</taxon>
        <taxon>Ascomycota</taxon>
        <taxon>Pezizomycotina</taxon>
        <taxon>Eurotiomycetes</taxon>
        <taxon>Eurotiomycetidae</taxon>
        <taxon>Onygenales</taxon>
        <taxon>Ajellomycetaceae</taxon>
        <taxon>Emergomyces</taxon>
    </lineage>
</organism>
<comment type="caution">
    <text evidence="2">The sequence shown here is derived from an EMBL/GenBank/DDBJ whole genome shotgun (WGS) entry which is preliminary data.</text>
</comment>